<dbReference type="PANTHER" id="PTHR23501:SF201">
    <property type="entry name" value="MFS AFLATOXIN EFFLUX PUMP"/>
    <property type="match status" value="1"/>
</dbReference>
<feature type="transmembrane region" description="Helical" evidence="6">
    <location>
        <begin position="461"/>
        <end position="482"/>
    </location>
</feature>
<accession>A0A9P4LAM9</accession>
<comment type="subcellular location">
    <subcellularLocation>
        <location evidence="1">Membrane</location>
        <topology evidence="1">Multi-pass membrane protein</topology>
    </subcellularLocation>
</comment>
<dbReference type="SUPFAM" id="SSF103473">
    <property type="entry name" value="MFS general substrate transporter"/>
    <property type="match status" value="1"/>
</dbReference>
<dbReference type="Pfam" id="PF07690">
    <property type="entry name" value="MFS_1"/>
    <property type="match status" value="1"/>
</dbReference>
<evidence type="ECO:0000313" key="8">
    <source>
        <dbReference type="EMBL" id="KAF1847688.1"/>
    </source>
</evidence>
<feature type="transmembrane region" description="Helical" evidence="6">
    <location>
        <begin position="137"/>
        <end position="156"/>
    </location>
</feature>
<feature type="non-terminal residue" evidence="8">
    <location>
        <position position="574"/>
    </location>
</feature>
<feature type="transmembrane region" description="Helical" evidence="6">
    <location>
        <begin position="299"/>
        <end position="318"/>
    </location>
</feature>
<feature type="compositionally biased region" description="Basic and acidic residues" evidence="5">
    <location>
        <begin position="26"/>
        <end position="41"/>
    </location>
</feature>
<feature type="transmembrane region" description="Helical" evidence="6">
    <location>
        <begin position="194"/>
        <end position="217"/>
    </location>
</feature>
<dbReference type="GO" id="GO:0022857">
    <property type="term" value="F:transmembrane transporter activity"/>
    <property type="evidence" value="ECO:0007669"/>
    <property type="project" value="InterPro"/>
</dbReference>
<dbReference type="PANTHER" id="PTHR23501">
    <property type="entry name" value="MAJOR FACILITATOR SUPERFAMILY"/>
    <property type="match status" value="1"/>
</dbReference>
<evidence type="ECO:0000256" key="3">
    <source>
        <dbReference type="ARBA" id="ARBA00022989"/>
    </source>
</evidence>
<dbReference type="GO" id="GO:0005886">
    <property type="term" value="C:plasma membrane"/>
    <property type="evidence" value="ECO:0007669"/>
    <property type="project" value="TreeGrafter"/>
</dbReference>
<dbReference type="EMBL" id="ML976615">
    <property type="protein sequence ID" value="KAF1847688.1"/>
    <property type="molecule type" value="Genomic_DNA"/>
</dbReference>
<feature type="transmembrane region" description="Helical" evidence="6">
    <location>
        <begin position="339"/>
        <end position="361"/>
    </location>
</feature>
<protein>
    <submittedName>
        <fullName evidence="8">MFS general substrate transporter</fullName>
    </submittedName>
</protein>
<keyword evidence="2 6" id="KW-0812">Transmembrane</keyword>
<evidence type="ECO:0000259" key="7">
    <source>
        <dbReference type="PROSITE" id="PS50850"/>
    </source>
</evidence>
<dbReference type="AlphaFoldDB" id="A0A9P4LAM9"/>
<dbReference type="InterPro" id="IPR020846">
    <property type="entry name" value="MFS_dom"/>
</dbReference>
<keyword evidence="9" id="KW-1185">Reference proteome</keyword>
<evidence type="ECO:0000256" key="6">
    <source>
        <dbReference type="SAM" id="Phobius"/>
    </source>
</evidence>
<feature type="transmembrane region" description="Helical" evidence="6">
    <location>
        <begin position="229"/>
        <end position="249"/>
    </location>
</feature>
<evidence type="ECO:0000256" key="4">
    <source>
        <dbReference type="ARBA" id="ARBA00023136"/>
    </source>
</evidence>
<evidence type="ECO:0000313" key="9">
    <source>
        <dbReference type="Proteomes" id="UP000800039"/>
    </source>
</evidence>
<dbReference type="InterPro" id="IPR036259">
    <property type="entry name" value="MFS_trans_sf"/>
</dbReference>
<feature type="transmembrane region" description="Helical" evidence="6">
    <location>
        <begin position="430"/>
        <end position="452"/>
    </location>
</feature>
<dbReference type="PROSITE" id="PS50850">
    <property type="entry name" value="MFS"/>
    <property type="match status" value="1"/>
</dbReference>
<proteinExistence type="predicted"/>
<reference evidence="8" key="1">
    <citation type="submission" date="2020-01" db="EMBL/GenBank/DDBJ databases">
        <authorList>
            <consortium name="DOE Joint Genome Institute"/>
            <person name="Haridas S."/>
            <person name="Albert R."/>
            <person name="Binder M."/>
            <person name="Bloem J."/>
            <person name="Labutti K."/>
            <person name="Salamov A."/>
            <person name="Andreopoulos B."/>
            <person name="Baker S.E."/>
            <person name="Barry K."/>
            <person name="Bills G."/>
            <person name="Bluhm B.H."/>
            <person name="Cannon C."/>
            <person name="Castanera R."/>
            <person name="Culley D.E."/>
            <person name="Daum C."/>
            <person name="Ezra D."/>
            <person name="Gonzalez J.B."/>
            <person name="Henrissat B."/>
            <person name="Kuo A."/>
            <person name="Liang C."/>
            <person name="Lipzen A."/>
            <person name="Lutzoni F."/>
            <person name="Magnuson J."/>
            <person name="Mondo S."/>
            <person name="Nolan M."/>
            <person name="Ohm R."/>
            <person name="Pangilinan J."/>
            <person name="Park H.-J."/>
            <person name="Ramirez L."/>
            <person name="Alfaro M."/>
            <person name="Sun H."/>
            <person name="Tritt A."/>
            <person name="Yoshinaga Y."/>
            <person name="Zwiers L.-H."/>
            <person name="Turgeon B.G."/>
            <person name="Goodwin S.B."/>
            <person name="Spatafora J.W."/>
            <person name="Crous P.W."/>
            <person name="Grigoriev I.V."/>
        </authorList>
    </citation>
    <scope>NUCLEOTIDE SEQUENCE</scope>
    <source>
        <strain evidence="8">CBS 394.84</strain>
    </source>
</reference>
<feature type="transmembrane region" description="Helical" evidence="6">
    <location>
        <begin position="537"/>
        <end position="557"/>
    </location>
</feature>
<dbReference type="Proteomes" id="UP000800039">
    <property type="component" value="Unassembled WGS sequence"/>
</dbReference>
<feature type="transmembrane region" description="Helical" evidence="6">
    <location>
        <begin position="399"/>
        <end position="418"/>
    </location>
</feature>
<dbReference type="Gene3D" id="1.20.1250.20">
    <property type="entry name" value="MFS general substrate transporter like domains"/>
    <property type="match status" value="1"/>
</dbReference>
<comment type="caution">
    <text evidence="8">The sequence shown here is derived from an EMBL/GenBank/DDBJ whole genome shotgun (WGS) entry which is preliminary data.</text>
</comment>
<evidence type="ECO:0000256" key="5">
    <source>
        <dbReference type="SAM" id="MobiDB-lite"/>
    </source>
</evidence>
<feature type="transmembrane region" description="Helical" evidence="6">
    <location>
        <begin position="373"/>
        <end position="392"/>
    </location>
</feature>
<dbReference type="FunFam" id="1.20.1250.20:FF:000196">
    <property type="entry name" value="MFS toxin efflux pump (AflT)"/>
    <property type="match status" value="1"/>
</dbReference>
<gene>
    <name evidence="8" type="ORF">K460DRAFT_307139</name>
</gene>
<sequence length="574" mass="61506">MPSKPFELPSVGKEEKRDSASVSTMHESHSESYENNRDASVDNRPLTTPTSKNDPDPAEAQYNPGSPAFWLVIASAYLSFFLVALDRSIIATAIPAITNTFNSIEDIGWYGSAYMLTCAIFNPLFGKVYQLYDTKRTFLVSIVIFEVGSALCGAAPSSPALIIGRAIAGIGAAGIGCGAIMITVFLVPLRKRPIYTSFFGLAFGVSSVLGPLIGGSFTDSPHLTWRWCFYINLPIGAFALVCALVLLHLPAARKEKMPIIAQIKSLDPLGLLFFIPSMVCLILALQWGGTTYPWSAPKVIGLLVTFAVTFLAFLAVEWKMPDTALAPPRIVLNRSVGGSMIFVFFLGGGMMSAVYYLSIWFQAAQGQSAMEAGIRTIPMVLSLVLFGILNAVFTQKIGYYVPAMLASPVIASVAAGLLSTLTPGVGSAKWIGYQILYGVGLGFGAQTANLAVQTVLVRKDVAIGTAMMFFMQQLGGSVFLAVGQNIFSRQLVKELSGIAELDTKAIVNTGVTDLRKVVPANEIDTVINAYSYSLTRVFILSAAVGATMILGSLMLEWRSIKKGEAPKASEADVE</sequence>
<evidence type="ECO:0000256" key="1">
    <source>
        <dbReference type="ARBA" id="ARBA00004141"/>
    </source>
</evidence>
<dbReference type="InterPro" id="IPR011701">
    <property type="entry name" value="MFS"/>
</dbReference>
<feature type="transmembrane region" description="Helical" evidence="6">
    <location>
        <begin position="162"/>
        <end position="187"/>
    </location>
</feature>
<feature type="transmembrane region" description="Helical" evidence="6">
    <location>
        <begin position="68"/>
        <end position="95"/>
    </location>
</feature>
<organism evidence="8 9">
    <name type="scientific">Cucurbitaria berberidis CBS 394.84</name>
    <dbReference type="NCBI Taxonomy" id="1168544"/>
    <lineage>
        <taxon>Eukaryota</taxon>
        <taxon>Fungi</taxon>
        <taxon>Dikarya</taxon>
        <taxon>Ascomycota</taxon>
        <taxon>Pezizomycotina</taxon>
        <taxon>Dothideomycetes</taxon>
        <taxon>Pleosporomycetidae</taxon>
        <taxon>Pleosporales</taxon>
        <taxon>Pleosporineae</taxon>
        <taxon>Cucurbitariaceae</taxon>
        <taxon>Cucurbitaria</taxon>
    </lineage>
</organism>
<keyword evidence="3 6" id="KW-1133">Transmembrane helix</keyword>
<keyword evidence="4 6" id="KW-0472">Membrane</keyword>
<feature type="domain" description="Major facilitator superfamily (MFS) profile" evidence="7">
    <location>
        <begin position="72"/>
        <end position="560"/>
    </location>
</feature>
<dbReference type="FunFam" id="1.20.1720.10:FF:000012">
    <property type="entry name" value="MFS toxin efflux pump (AflT)"/>
    <property type="match status" value="1"/>
</dbReference>
<dbReference type="OrthoDB" id="10021397at2759"/>
<name>A0A9P4LAM9_9PLEO</name>
<dbReference type="CDD" id="cd17502">
    <property type="entry name" value="MFS_Azr1_MDR_like"/>
    <property type="match status" value="1"/>
</dbReference>
<dbReference type="GeneID" id="63847311"/>
<feature type="region of interest" description="Disordered" evidence="5">
    <location>
        <begin position="1"/>
        <end position="59"/>
    </location>
</feature>
<evidence type="ECO:0000256" key="2">
    <source>
        <dbReference type="ARBA" id="ARBA00022692"/>
    </source>
</evidence>
<feature type="transmembrane region" description="Helical" evidence="6">
    <location>
        <begin position="269"/>
        <end position="287"/>
    </location>
</feature>
<dbReference type="RefSeq" id="XP_040790251.1">
    <property type="nucleotide sequence ID" value="XM_040930059.1"/>
</dbReference>